<dbReference type="InterPro" id="IPR011010">
    <property type="entry name" value="DNA_brk_join_enz"/>
</dbReference>
<dbReference type="InterPro" id="IPR002104">
    <property type="entry name" value="Integrase_catalytic"/>
</dbReference>
<dbReference type="RefSeq" id="WP_036257005.1">
    <property type="nucleotide sequence ID" value="NZ_JACXLD010000004.1"/>
</dbReference>
<dbReference type="PROSITE" id="PS51898">
    <property type="entry name" value="TYR_RECOMBINASE"/>
    <property type="match status" value="1"/>
</dbReference>
<evidence type="ECO:0000259" key="5">
    <source>
        <dbReference type="PROSITE" id="PS51898"/>
    </source>
</evidence>
<name>A0A927C3L6_9GAMM</name>
<dbReference type="GO" id="GO:0003677">
    <property type="term" value="F:DNA binding"/>
    <property type="evidence" value="ECO:0007669"/>
    <property type="project" value="UniProtKB-KW"/>
</dbReference>
<evidence type="ECO:0000256" key="4">
    <source>
        <dbReference type="ARBA" id="ARBA00023172"/>
    </source>
</evidence>
<dbReference type="PANTHER" id="PTHR30349">
    <property type="entry name" value="PHAGE INTEGRASE-RELATED"/>
    <property type="match status" value="1"/>
</dbReference>
<reference evidence="6" key="1">
    <citation type="submission" date="2020-09" db="EMBL/GenBank/DDBJ databases">
        <authorList>
            <person name="Yoon J.-W."/>
        </authorList>
    </citation>
    <scope>NUCLEOTIDE SEQUENCE</scope>
    <source>
        <strain evidence="6">KMU-158</strain>
    </source>
</reference>
<evidence type="ECO:0000256" key="1">
    <source>
        <dbReference type="ARBA" id="ARBA00008857"/>
    </source>
</evidence>
<comment type="similarity">
    <text evidence="1">Belongs to the 'phage' integrase family.</text>
</comment>
<dbReference type="InterPro" id="IPR050090">
    <property type="entry name" value="Tyrosine_recombinase_XerCD"/>
</dbReference>
<evidence type="ECO:0000313" key="7">
    <source>
        <dbReference type="Proteomes" id="UP000610558"/>
    </source>
</evidence>
<comment type="caution">
    <text evidence="6">The sequence shown here is derived from an EMBL/GenBank/DDBJ whole genome shotgun (WGS) entry which is preliminary data.</text>
</comment>
<organism evidence="6 7">
    <name type="scientific">Spongiibacter pelagi</name>
    <dbReference type="NCBI Taxonomy" id="2760804"/>
    <lineage>
        <taxon>Bacteria</taxon>
        <taxon>Pseudomonadati</taxon>
        <taxon>Pseudomonadota</taxon>
        <taxon>Gammaproteobacteria</taxon>
        <taxon>Cellvibrionales</taxon>
        <taxon>Spongiibacteraceae</taxon>
        <taxon>Spongiibacter</taxon>
    </lineage>
</organism>
<dbReference type="PANTHER" id="PTHR30349:SF41">
    <property type="entry name" value="INTEGRASE_RECOMBINASE PROTEIN MJ0367-RELATED"/>
    <property type="match status" value="1"/>
</dbReference>
<dbReference type="Pfam" id="PF00589">
    <property type="entry name" value="Phage_integrase"/>
    <property type="match status" value="1"/>
</dbReference>
<dbReference type="EMBL" id="JACXLD010000004">
    <property type="protein sequence ID" value="MBD2859001.1"/>
    <property type="molecule type" value="Genomic_DNA"/>
</dbReference>
<dbReference type="GO" id="GO:0015074">
    <property type="term" value="P:DNA integration"/>
    <property type="evidence" value="ECO:0007669"/>
    <property type="project" value="UniProtKB-KW"/>
</dbReference>
<keyword evidence="4" id="KW-0233">DNA recombination</keyword>
<keyword evidence="7" id="KW-1185">Reference proteome</keyword>
<dbReference type="InterPro" id="IPR013762">
    <property type="entry name" value="Integrase-like_cat_sf"/>
</dbReference>
<evidence type="ECO:0000256" key="3">
    <source>
        <dbReference type="ARBA" id="ARBA00023125"/>
    </source>
</evidence>
<evidence type="ECO:0000256" key="2">
    <source>
        <dbReference type="ARBA" id="ARBA00022908"/>
    </source>
</evidence>
<dbReference type="CDD" id="cd00397">
    <property type="entry name" value="DNA_BRE_C"/>
    <property type="match status" value="1"/>
</dbReference>
<accession>A0A927C3L6</accession>
<dbReference type="GO" id="GO:0006310">
    <property type="term" value="P:DNA recombination"/>
    <property type="evidence" value="ECO:0007669"/>
    <property type="project" value="UniProtKB-KW"/>
</dbReference>
<protein>
    <submittedName>
        <fullName evidence="6">Site-specific integrase</fullName>
    </submittedName>
</protein>
<keyword evidence="2" id="KW-0229">DNA integration</keyword>
<gene>
    <name evidence="6" type="ORF">IB286_08245</name>
</gene>
<sequence length="419" mass="48047">MLDATLKRYKWNKKTFFAIVNGHSCPFEPYVSAYLNTLSSYANSTQHRYGRDLLFILKYFDRKGIDLTGRIASGDLISMAEYSDFHTQCALSSDIDLDSKVVPLLSHAESKTFRNIMASNNFVASKVSSETQRGRLNRLRSYITWLFEQFHDPLSVGEKLERNFEKLTMKMLQDERSLNVVEAHVNRHPTKDAIPPDVFCKLIEIIRPSSPNNPFTQRNRLRNYLVVTLLLDTGIRRGALAKLKISDLRSDSSGAALWIYPERDDVSDPRLERPNQKTKAHLAALNPTVMDALLFYIESDRKLICGSAENDFVFVSNSNAKGTKGQPLAAKSINEVFFTLSKVLGYRVHPHLMRHMWNDLFDDNSDHQNFTSQQVEDARKYAMGWSANSAMSDIYNDRRTYQKVRKIMQSHQDRVDGAK</sequence>
<dbReference type="Gene3D" id="1.10.443.10">
    <property type="entry name" value="Intergrase catalytic core"/>
    <property type="match status" value="1"/>
</dbReference>
<dbReference type="SUPFAM" id="SSF56349">
    <property type="entry name" value="DNA breaking-rejoining enzymes"/>
    <property type="match status" value="1"/>
</dbReference>
<evidence type="ECO:0000313" key="6">
    <source>
        <dbReference type="EMBL" id="MBD2859001.1"/>
    </source>
</evidence>
<dbReference type="Proteomes" id="UP000610558">
    <property type="component" value="Unassembled WGS sequence"/>
</dbReference>
<feature type="domain" description="Tyr recombinase" evidence="5">
    <location>
        <begin position="189"/>
        <end position="409"/>
    </location>
</feature>
<proteinExistence type="inferred from homology"/>
<dbReference type="AlphaFoldDB" id="A0A927C3L6"/>
<keyword evidence="3" id="KW-0238">DNA-binding</keyword>